<dbReference type="InterPro" id="IPR023753">
    <property type="entry name" value="FAD/NAD-binding_dom"/>
</dbReference>
<keyword evidence="5" id="KW-1185">Reference proteome</keyword>
<dbReference type="EMBL" id="AAWS01000039">
    <property type="protein sequence ID" value="EAY26018.1"/>
    <property type="molecule type" value="Genomic_DNA"/>
</dbReference>
<dbReference type="eggNOG" id="COG0492">
    <property type="taxonomic scope" value="Bacteria"/>
</dbReference>
<dbReference type="GO" id="GO:0016491">
    <property type="term" value="F:oxidoreductase activity"/>
    <property type="evidence" value="ECO:0007669"/>
    <property type="project" value="UniProtKB-KW"/>
</dbReference>
<dbReference type="Proteomes" id="UP000004095">
    <property type="component" value="Unassembled WGS sequence"/>
</dbReference>
<dbReference type="InterPro" id="IPR036188">
    <property type="entry name" value="FAD/NAD-bd_sf"/>
</dbReference>
<proteinExistence type="predicted"/>
<keyword evidence="2" id="KW-0560">Oxidoreductase</keyword>
<dbReference type="SUPFAM" id="SSF51905">
    <property type="entry name" value="FAD/NAD(P)-binding domain"/>
    <property type="match status" value="1"/>
</dbReference>
<organism evidence="4 5">
    <name type="scientific">Microscilla marina ATCC 23134</name>
    <dbReference type="NCBI Taxonomy" id="313606"/>
    <lineage>
        <taxon>Bacteria</taxon>
        <taxon>Pseudomonadati</taxon>
        <taxon>Bacteroidota</taxon>
        <taxon>Cytophagia</taxon>
        <taxon>Cytophagales</taxon>
        <taxon>Microscillaceae</taxon>
        <taxon>Microscilla</taxon>
    </lineage>
</organism>
<evidence type="ECO:0000313" key="4">
    <source>
        <dbReference type="EMBL" id="EAY26018.1"/>
    </source>
</evidence>
<dbReference type="PANTHER" id="PTHR48105">
    <property type="entry name" value="THIOREDOXIN REDUCTASE 1-RELATED-RELATED"/>
    <property type="match status" value="1"/>
</dbReference>
<evidence type="ECO:0000256" key="2">
    <source>
        <dbReference type="ARBA" id="ARBA00023002"/>
    </source>
</evidence>
<evidence type="ECO:0000313" key="5">
    <source>
        <dbReference type="Proteomes" id="UP000004095"/>
    </source>
</evidence>
<dbReference type="AlphaFoldDB" id="A1ZU47"/>
<dbReference type="PRINTS" id="PR00368">
    <property type="entry name" value="FADPNR"/>
</dbReference>
<dbReference type="Pfam" id="PF07992">
    <property type="entry name" value="Pyr_redox_2"/>
    <property type="match status" value="1"/>
</dbReference>
<name>A1ZU47_MICM2</name>
<keyword evidence="1" id="KW-0285">Flavoprotein</keyword>
<dbReference type="PRINTS" id="PR00469">
    <property type="entry name" value="PNDRDTASEII"/>
</dbReference>
<dbReference type="RefSeq" id="WP_002701597.1">
    <property type="nucleotide sequence ID" value="NZ_AAWS01000039.1"/>
</dbReference>
<evidence type="ECO:0000256" key="1">
    <source>
        <dbReference type="ARBA" id="ARBA00022630"/>
    </source>
</evidence>
<feature type="domain" description="FAD/NAD(P)-binding" evidence="3">
    <location>
        <begin position="8"/>
        <end position="289"/>
    </location>
</feature>
<reference evidence="4 5" key="1">
    <citation type="submission" date="2007-01" db="EMBL/GenBank/DDBJ databases">
        <authorList>
            <person name="Haygood M."/>
            <person name="Podell S."/>
            <person name="Anderson C."/>
            <person name="Hopkinson B."/>
            <person name="Roe K."/>
            <person name="Barbeau K."/>
            <person name="Gaasterland T."/>
            <person name="Ferriera S."/>
            <person name="Johnson J."/>
            <person name="Kravitz S."/>
            <person name="Beeson K."/>
            <person name="Sutton G."/>
            <person name="Rogers Y.-H."/>
            <person name="Friedman R."/>
            <person name="Frazier M."/>
            <person name="Venter J.C."/>
        </authorList>
    </citation>
    <scope>NUCLEOTIDE SEQUENCE [LARGE SCALE GENOMIC DNA]</scope>
    <source>
        <strain evidence="4 5">ATCC 23134</strain>
    </source>
</reference>
<protein>
    <submittedName>
        <fullName evidence="4">Thioredoxin reductase</fullName>
    </submittedName>
</protein>
<accession>A1ZU47</accession>
<dbReference type="OrthoDB" id="9806179at2"/>
<sequence length="308" mass="33785">MDHTKILEVAVVGGGPAGMSAALVFGRAMISTVIINEEQARNMVTQGSHGFLTRDGVHPSELLQIAKDQLAQYTQVNYVKGRVSEVKQEEKIFIIKTSQGDIFKAKHIVFATGYQENIQQVNLPGIELVYGKTVYPCPFCDGWERRNQPLALFGEEAFVFEFAKTVSHWTNDLIVFTNGKKVLSEEQKQALKQNKVGLVEDSIEKLISTNGQLQGVQLTHGQTISRQGGFLLSTGEKQACEIPAQLGVETNDDGTYKSNEWGKSEIEGIYIIGDAKNGFGGIAASVAEGAKVASMMIHEIIHQKWVTV</sequence>
<dbReference type="Gene3D" id="3.50.50.60">
    <property type="entry name" value="FAD/NAD(P)-binding domain"/>
    <property type="match status" value="2"/>
</dbReference>
<evidence type="ECO:0000259" key="3">
    <source>
        <dbReference type="Pfam" id="PF07992"/>
    </source>
</evidence>
<gene>
    <name evidence="4" type="ORF">M23134_06366</name>
</gene>
<dbReference type="InterPro" id="IPR050097">
    <property type="entry name" value="Ferredoxin-NADP_redctase_2"/>
</dbReference>
<comment type="caution">
    <text evidence="4">The sequence shown here is derived from an EMBL/GenBank/DDBJ whole genome shotgun (WGS) entry which is preliminary data.</text>
</comment>